<evidence type="ECO:0000256" key="1">
    <source>
        <dbReference type="SAM" id="MobiDB-lite"/>
    </source>
</evidence>
<dbReference type="Proteomes" id="UP000019484">
    <property type="component" value="Unassembled WGS sequence"/>
</dbReference>
<comment type="caution">
    <text evidence="2">The sequence shown here is derived from an EMBL/GenBank/DDBJ whole genome shotgun (WGS) entry which is preliminary data.</text>
</comment>
<dbReference type="Gene3D" id="3.30.710.10">
    <property type="entry name" value="Potassium Channel Kv1.1, Chain A"/>
    <property type="match status" value="1"/>
</dbReference>
<dbReference type="RefSeq" id="XP_007726241.1">
    <property type="nucleotide sequence ID" value="XM_007728051.1"/>
</dbReference>
<proteinExistence type="predicted"/>
<reference evidence="2 3" key="1">
    <citation type="submission" date="2013-03" db="EMBL/GenBank/DDBJ databases">
        <title>The Genome Sequence of Capronia coronata CBS 617.96.</title>
        <authorList>
            <consortium name="The Broad Institute Genomics Platform"/>
            <person name="Cuomo C."/>
            <person name="de Hoog S."/>
            <person name="Gorbushina A."/>
            <person name="Walker B."/>
            <person name="Young S.K."/>
            <person name="Zeng Q."/>
            <person name="Gargeya S."/>
            <person name="Fitzgerald M."/>
            <person name="Haas B."/>
            <person name="Abouelleil A."/>
            <person name="Allen A.W."/>
            <person name="Alvarado L."/>
            <person name="Arachchi H.M."/>
            <person name="Berlin A.M."/>
            <person name="Chapman S.B."/>
            <person name="Gainer-Dewar J."/>
            <person name="Goldberg J."/>
            <person name="Griggs A."/>
            <person name="Gujja S."/>
            <person name="Hansen M."/>
            <person name="Howarth C."/>
            <person name="Imamovic A."/>
            <person name="Ireland A."/>
            <person name="Larimer J."/>
            <person name="McCowan C."/>
            <person name="Murphy C."/>
            <person name="Pearson M."/>
            <person name="Poon T.W."/>
            <person name="Priest M."/>
            <person name="Roberts A."/>
            <person name="Saif S."/>
            <person name="Shea T."/>
            <person name="Sisk P."/>
            <person name="Sykes S."/>
            <person name="Wortman J."/>
            <person name="Nusbaum C."/>
            <person name="Birren B."/>
        </authorList>
    </citation>
    <scope>NUCLEOTIDE SEQUENCE [LARGE SCALE GENOMIC DNA]</scope>
    <source>
        <strain evidence="2 3">CBS 617.96</strain>
    </source>
</reference>
<dbReference type="AlphaFoldDB" id="W9Y1P3"/>
<evidence type="ECO:0008006" key="4">
    <source>
        <dbReference type="Google" id="ProtNLM"/>
    </source>
</evidence>
<dbReference type="InterPro" id="IPR011333">
    <property type="entry name" value="SKP1/BTB/POZ_sf"/>
</dbReference>
<accession>W9Y1P3</accession>
<dbReference type="GeneID" id="19162040"/>
<name>W9Y1P3_9EURO</name>
<organism evidence="2 3">
    <name type="scientific">Capronia coronata CBS 617.96</name>
    <dbReference type="NCBI Taxonomy" id="1182541"/>
    <lineage>
        <taxon>Eukaryota</taxon>
        <taxon>Fungi</taxon>
        <taxon>Dikarya</taxon>
        <taxon>Ascomycota</taxon>
        <taxon>Pezizomycotina</taxon>
        <taxon>Eurotiomycetes</taxon>
        <taxon>Chaetothyriomycetidae</taxon>
        <taxon>Chaetothyriales</taxon>
        <taxon>Herpotrichiellaceae</taxon>
        <taxon>Capronia</taxon>
    </lineage>
</organism>
<gene>
    <name evidence="2" type="ORF">A1O1_07178</name>
</gene>
<dbReference type="EMBL" id="AMWN01000006">
    <property type="protein sequence ID" value="EXJ83555.1"/>
    <property type="molecule type" value="Genomic_DNA"/>
</dbReference>
<protein>
    <recommendedName>
        <fullName evidence="4">BTB domain-containing protein</fullName>
    </recommendedName>
</protein>
<sequence>MESEDAINIAESKDAVSCTVVPEPEIAQDERPRHLFDYSEVVTMVVGKGCKKHYFAFDLPRLCEESTYFDERLHGNYREARQRHIKFGNINPHTVACMLYLFRGWDCPYCCTDPHHIIDAYVLSLRYCLPRFKIHLGQQMQKLLNGTASSMMIQGCIVHLRRTVKNDCDLLDSLLNHLVSANEDRLSNGSVHHQKADLKHLHDFLAADAKRVSNLQMVLGQNARHGTARGLGSPSRAQPTTPLEPLGQDASNATSKEAGDMFETEDDMDYDLAILGLDPPILEQSIPVKLKNCMAHEHTDQDKEQCHQHMARGMPQKTTEE</sequence>
<evidence type="ECO:0000313" key="3">
    <source>
        <dbReference type="Proteomes" id="UP000019484"/>
    </source>
</evidence>
<evidence type="ECO:0000313" key="2">
    <source>
        <dbReference type="EMBL" id="EXJ83555.1"/>
    </source>
</evidence>
<feature type="region of interest" description="Disordered" evidence="1">
    <location>
        <begin position="224"/>
        <end position="253"/>
    </location>
</feature>
<feature type="region of interest" description="Disordered" evidence="1">
    <location>
        <begin position="299"/>
        <end position="321"/>
    </location>
</feature>
<dbReference type="HOGENOM" id="CLU_075101_0_0_1"/>
<keyword evidence="3" id="KW-1185">Reference proteome</keyword>
<dbReference type="OrthoDB" id="4130649at2759"/>